<keyword evidence="3" id="KW-1185">Reference proteome</keyword>
<feature type="transmembrane region" description="Helical" evidence="1">
    <location>
        <begin position="79"/>
        <end position="100"/>
    </location>
</feature>
<reference evidence="2 3" key="1">
    <citation type="submission" date="2020-08" db="EMBL/GenBank/DDBJ databases">
        <title>Genomic Encyclopedia of Type Strains, Phase IV (KMG-IV): sequencing the most valuable type-strain genomes for metagenomic binning, comparative biology and taxonomic classification.</title>
        <authorList>
            <person name="Goeker M."/>
        </authorList>
    </citation>
    <scope>NUCLEOTIDE SEQUENCE [LARGE SCALE GENOMIC DNA]</scope>
    <source>
        <strain evidence="2 3">DSM 27057</strain>
    </source>
</reference>
<name>A0A7W6CMD1_9SPHN</name>
<protein>
    <submittedName>
        <fullName evidence="2">Uncharacterized protein</fullName>
    </submittedName>
</protein>
<keyword evidence="1" id="KW-0812">Transmembrane</keyword>
<evidence type="ECO:0000313" key="3">
    <source>
        <dbReference type="Proteomes" id="UP000548867"/>
    </source>
</evidence>
<keyword evidence="1" id="KW-1133">Transmembrane helix</keyword>
<dbReference type="AlphaFoldDB" id="A0A7W6CMD1"/>
<organism evidence="2 3">
    <name type="scientific">Novosphingobium sediminicola</name>
    <dbReference type="NCBI Taxonomy" id="563162"/>
    <lineage>
        <taxon>Bacteria</taxon>
        <taxon>Pseudomonadati</taxon>
        <taxon>Pseudomonadota</taxon>
        <taxon>Alphaproteobacteria</taxon>
        <taxon>Sphingomonadales</taxon>
        <taxon>Sphingomonadaceae</taxon>
        <taxon>Novosphingobium</taxon>
    </lineage>
</organism>
<dbReference type="RefSeq" id="WP_183628059.1">
    <property type="nucleotide sequence ID" value="NZ_JACIDX010000019.1"/>
</dbReference>
<feature type="transmembrane region" description="Helical" evidence="1">
    <location>
        <begin position="55"/>
        <end position="73"/>
    </location>
</feature>
<evidence type="ECO:0000313" key="2">
    <source>
        <dbReference type="EMBL" id="MBB3957068.1"/>
    </source>
</evidence>
<accession>A0A7W6CMD1</accession>
<feature type="transmembrane region" description="Helical" evidence="1">
    <location>
        <begin position="27"/>
        <end position="43"/>
    </location>
</feature>
<sequence>MRQQEFLALLIFSTLFALTRGGRPEKIGAIALFAGALISFLVVRPRGLRFRHIETGILMTDIALLGIFLWLTFRCTRFWPIWISGLLGAETLVHLGLIVAPQVHWEVYLNATALWSWLIQLMLVIGTWRHQMRLMQNGRDPPWRGNIN</sequence>
<dbReference type="Proteomes" id="UP000548867">
    <property type="component" value="Unassembled WGS sequence"/>
</dbReference>
<proteinExistence type="predicted"/>
<comment type="caution">
    <text evidence="2">The sequence shown here is derived from an EMBL/GenBank/DDBJ whole genome shotgun (WGS) entry which is preliminary data.</text>
</comment>
<dbReference type="EMBL" id="JACIDX010000019">
    <property type="protein sequence ID" value="MBB3957068.1"/>
    <property type="molecule type" value="Genomic_DNA"/>
</dbReference>
<keyword evidence="1" id="KW-0472">Membrane</keyword>
<gene>
    <name evidence="2" type="ORF">GGR38_004042</name>
</gene>
<evidence type="ECO:0000256" key="1">
    <source>
        <dbReference type="SAM" id="Phobius"/>
    </source>
</evidence>
<feature type="transmembrane region" description="Helical" evidence="1">
    <location>
        <begin position="107"/>
        <end position="128"/>
    </location>
</feature>